<evidence type="ECO:0000256" key="1">
    <source>
        <dbReference type="ARBA" id="ARBA00008853"/>
    </source>
</evidence>
<dbReference type="PRINTS" id="PR01790">
    <property type="entry name" value="SMP30FAMILY"/>
</dbReference>
<dbReference type="Pfam" id="PF08450">
    <property type="entry name" value="SGL"/>
    <property type="match status" value="1"/>
</dbReference>
<dbReference type="EMBL" id="QPMM01000012">
    <property type="protein sequence ID" value="RFS19706.1"/>
    <property type="molecule type" value="Genomic_DNA"/>
</dbReference>
<feature type="binding site" evidence="3">
    <location>
        <position position="222"/>
    </location>
    <ligand>
        <name>a divalent metal cation</name>
        <dbReference type="ChEBI" id="CHEBI:60240"/>
    </ligand>
</feature>
<feature type="domain" description="SMP-30/Gluconolactonase/LRE-like region" evidence="4">
    <location>
        <begin position="42"/>
        <end position="282"/>
    </location>
</feature>
<keyword evidence="3" id="KW-0862">Zinc</keyword>
<dbReference type="InterPro" id="IPR013658">
    <property type="entry name" value="SGL"/>
</dbReference>
<dbReference type="Gene3D" id="2.120.10.30">
    <property type="entry name" value="TolB, C-terminal domain"/>
    <property type="match status" value="1"/>
</dbReference>
<proteinExistence type="inferred from homology"/>
<dbReference type="InterPro" id="IPR011042">
    <property type="entry name" value="6-blade_b-propeller_TolB-like"/>
</dbReference>
<dbReference type="PANTHER" id="PTHR10907:SF47">
    <property type="entry name" value="REGUCALCIN"/>
    <property type="match status" value="1"/>
</dbReference>
<keyword evidence="6" id="KW-1185">Reference proteome</keyword>
<comment type="similarity">
    <text evidence="1">Belongs to the SMP-30/CGR1 family.</text>
</comment>
<dbReference type="GO" id="GO:0005509">
    <property type="term" value="F:calcium ion binding"/>
    <property type="evidence" value="ECO:0007669"/>
    <property type="project" value="TreeGrafter"/>
</dbReference>
<evidence type="ECO:0000256" key="2">
    <source>
        <dbReference type="PIRSR" id="PIRSR605511-1"/>
    </source>
</evidence>
<evidence type="ECO:0000313" key="5">
    <source>
        <dbReference type="EMBL" id="RFS19706.1"/>
    </source>
</evidence>
<comment type="caution">
    <text evidence="5">The sequence shown here is derived from an EMBL/GenBank/DDBJ whole genome shotgun (WGS) entry which is preliminary data.</text>
</comment>
<protein>
    <submittedName>
        <fullName evidence="5">SMP-30/gluconolactonase/LRE family protein</fullName>
    </submittedName>
</protein>
<gene>
    <name evidence="5" type="ORF">DVR12_21625</name>
</gene>
<organism evidence="5 6">
    <name type="scientific">Chitinophaga silvatica</name>
    <dbReference type="NCBI Taxonomy" id="2282649"/>
    <lineage>
        <taxon>Bacteria</taxon>
        <taxon>Pseudomonadati</taxon>
        <taxon>Bacteroidota</taxon>
        <taxon>Chitinophagia</taxon>
        <taxon>Chitinophagales</taxon>
        <taxon>Chitinophagaceae</taxon>
        <taxon>Chitinophaga</taxon>
    </lineage>
</organism>
<keyword evidence="3" id="KW-0479">Metal-binding</keyword>
<dbReference type="InterPro" id="IPR005511">
    <property type="entry name" value="SMP-30"/>
</dbReference>
<feature type="binding site" evidence="3">
    <location>
        <position position="126"/>
    </location>
    <ligand>
        <name>substrate</name>
    </ligand>
</feature>
<evidence type="ECO:0000259" key="4">
    <source>
        <dbReference type="Pfam" id="PF08450"/>
    </source>
</evidence>
<dbReference type="AlphaFoldDB" id="A0A3E1Y4Y7"/>
<dbReference type="SUPFAM" id="SSF63829">
    <property type="entry name" value="Calcium-dependent phosphotriesterase"/>
    <property type="match status" value="1"/>
</dbReference>
<feature type="binding site" evidence="3">
    <location>
        <position position="128"/>
    </location>
    <ligand>
        <name>substrate</name>
    </ligand>
</feature>
<dbReference type="PANTHER" id="PTHR10907">
    <property type="entry name" value="REGUCALCIN"/>
    <property type="match status" value="1"/>
</dbReference>
<name>A0A3E1Y4Y7_9BACT</name>
<evidence type="ECO:0000256" key="3">
    <source>
        <dbReference type="PIRSR" id="PIRSR605511-2"/>
    </source>
</evidence>
<comment type="cofactor">
    <cofactor evidence="3">
        <name>Zn(2+)</name>
        <dbReference type="ChEBI" id="CHEBI:29105"/>
    </cofactor>
    <text evidence="3">Binds 1 divalent metal cation per subunit.</text>
</comment>
<feature type="binding site" evidence="3">
    <location>
        <position position="44"/>
    </location>
    <ligand>
        <name>a divalent metal cation</name>
        <dbReference type="ChEBI" id="CHEBI:60240"/>
    </ligand>
</feature>
<dbReference type="GO" id="GO:0019853">
    <property type="term" value="P:L-ascorbic acid biosynthetic process"/>
    <property type="evidence" value="ECO:0007669"/>
    <property type="project" value="TreeGrafter"/>
</dbReference>
<feature type="binding site" evidence="3">
    <location>
        <position position="174"/>
    </location>
    <ligand>
        <name>a divalent metal cation</name>
        <dbReference type="ChEBI" id="CHEBI:60240"/>
    </ligand>
</feature>
<dbReference type="Proteomes" id="UP000260644">
    <property type="component" value="Unassembled WGS sequence"/>
</dbReference>
<accession>A0A3E1Y4Y7</accession>
<sequence length="316" mass="35290">MGFDSYSVMSDHCNIQFQPAKLSLQDMKHYQATILATLTSELGEGAFWWEERKSWWWVDILGQKIYSKDLAGQLYSYEANRYVTMLVPVVGGKQLLVGTHHGVAFFSPEDGLGEDVTVLDTRINVRCNDGKCDPAGRLWIGTMQMPADSGTGNLYCIDGKSAPEHKLQGVTISNGLVWIGKLMYYIDTDTRKVQEFEYDNETGNITFSRIAVEIPEGYGWPDGMTADSDGNLWIAHWGGFGVYCWNPVTGQLLAKVEVPAPHVSNCVFGGNDLDELLITTAREHMNEELIAKYPLSGSTFRVKLPVKGLLASYFKY</sequence>
<dbReference type="GO" id="GO:0004341">
    <property type="term" value="F:gluconolactonase activity"/>
    <property type="evidence" value="ECO:0007669"/>
    <property type="project" value="TreeGrafter"/>
</dbReference>
<feature type="active site" description="Proton donor/acceptor" evidence="2">
    <location>
        <position position="222"/>
    </location>
</feature>
<evidence type="ECO:0000313" key="6">
    <source>
        <dbReference type="Proteomes" id="UP000260644"/>
    </source>
</evidence>
<reference evidence="5 6" key="1">
    <citation type="submission" date="2018-07" db="EMBL/GenBank/DDBJ databases">
        <title>Chitinophaga K2CV101002-2 sp. nov., isolated from a monsoon evergreen broad-leaved forest soil.</title>
        <authorList>
            <person name="Lv Y."/>
        </authorList>
    </citation>
    <scope>NUCLEOTIDE SEQUENCE [LARGE SCALE GENOMIC DNA]</scope>
    <source>
        <strain evidence="5 6">GDMCC 1.1288</strain>
    </source>
</reference>